<dbReference type="PANTHER" id="PTHR10138:SF0">
    <property type="entry name" value="TRYPTOPHAN 2,3-DIOXYGENASE"/>
    <property type="match status" value="1"/>
</dbReference>
<keyword evidence="1" id="KW-0823">Tryptophan catabolism</keyword>
<protein>
    <recommendedName>
        <fullName evidence="1">Tryptophan 2,3-dioxygenase</fullName>
        <shortName evidence="1">TDO</shortName>
        <ecNumber evidence="1">1.13.11.11</ecNumber>
    </recommendedName>
    <alternativeName>
        <fullName evidence="1">Tryptamin 2,3-dioxygenase</fullName>
    </alternativeName>
    <alternativeName>
        <fullName evidence="1">Tryptophan oxygenase</fullName>
        <shortName evidence="1">TO</shortName>
        <shortName evidence="1">TRPO</shortName>
    </alternativeName>
    <alternativeName>
        <fullName evidence="1">Tryptophan pyrrolase</fullName>
    </alternativeName>
    <alternativeName>
        <fullName evidence="1">Tryptophanase</fullName>
    </alternativeName>
</protein>
<dbReference type="Gene3D" id="1.10.287.3810">
    <property type="match status" value="1"/>
</dbReference>
<accession>A0A518EZR7</accession>
<name>A0A518EZR7_9BACT</name>
<gene>
    <name evidence="1 2" type="primary">kynA</name>
    <name evidence="2" type="ORF">Poly30_51450</name>
</gene>
<dbReference type="PANTHER" id="PTHR10138">
    <property type="entry name" value="TRYPTOPHAN 2,3-DIOXYGENASE"/>
    <property type="match status" value="1"/>
</dbReference>
<sequence>MGTEIKATTYWDYIQVEEILALQSGLEGSDAGLANEEVLFITVHQVYELWFKVVLRELTSARDLFTAPRVAEQELSGVVERLRRIATIFRVATEHFAVVETIGTRAYLAFRDKLMPASGFQSAQLRQIEIMFGLAESERIALGPPGSHLTALHAPGGGSSPALARVEATMADTPTFKEALESWLARTPIDAARQADGKFDTDPDGFVERYLEAHAGVVARSRDHARAVAEGASDHPEKERARLEAVYERERAGVEAFLRPGATASEGAAPADRVGLVRAAILFLETYRELPLLAWPREVLAAVLEVEQAFVIFRQRHARMVERVIGRRTGTGGSAGVAYLDQTAVEYRIFRDLWAVRTMLLPADATPPLRDGGFYEFGVEG</sequence>
<comment type="catalytic activity">
    <reaction evidence="1">
        <text>L-tryptophan + O2 = N-formyl-L-kynurenine</text>
        <dbReference type="Rhea" id="RHEA:24536"/>
        <dbReference type="ChEBI" id="CHEBI:15379"/>
        <dbReference type="ChEBI" id="CHEBI:57912"/>
        <dbReference type="ChEBI" id="CHEBI:58629"/>
        <dbReference type="EC" id="1.13.11.11"/>
    </reaction>
</comment>
<comment type="cofactor">
    <cofactor evidence="1">
        <name>heme</name>
        <dbReference type="ChEBI" id="CHEBI:30413"/>
    </cofactor>
    <text evidence="1">Binds 1 heme group per subunit.</text>
</comment>
<feature type="binding site" description="axial binding residue" evidence="1">
    <location>
        <position position="317"/>
    </location>
    <ligand>
        <name>heme</name>
        <dbReference type="ChEBI" id="CHEBI:30413"/>
    </ligand>
    <ligandPart>
        <name>Fe</name>
        <dbReference type="ChEBI" id="CHEBI:18248"/>
    </ligandPart>
</feature>
<feature type="binding site" evidence="1">
    <location>
        <position position="107"/>
    </location>
    <ligand>
        <name>substrate</name>
    </ligand>
</feature>
<dbReference type="EC" id="1.13.11.11" evidence="1"/>
<proteinExistence type="inferred from homology"/>
<dbReference type="UniPathway" id="UPA00333">
    <property type="reaction ID" value="UER00453"/>
</dbReference>
<keyword evidence="1" id="KW-0349">Heme</keyword>
<dbReference type="Gene3D" id="1.20.58.480">
    <property type="match status" value="1"/>
</dbReference>
<keyword evidence="1 2" id="KW-0560">Oxidoreductase</keyword>
<dbReference type="AlphaFoldDB" id="A0A518EZR7"/>
<organism evidence="2 3">
    <name type="scientific">Saltatorellus ferox</name>
    <dbReference type="NCBI Taxonomy" id="2528018"/>
    <lineage>
        <taxon>Bacteria</taxon>
        <taxon>Pseudomonadati</taxon>
        <taxon>Planctomycetota</taxon>
        <taxon>Planctomycetia</taxon>
        <taxon>Planctomycetia incertae sedis</taxon>
        <taxon>Saltatorellus</taxon>
    </lineage>
</organism>
<comment type="similarity">
    <text evidence="1">Belongs to the tryptophan 2,3-dioxygenase family.</text>
</comment>
<keyword evidence="3" id="KW-1185">Reference proteome</keyword>
<reference evidence="2 3" key="1">
    <citation type="submission" date="2019-02" db="EMBL/GenBank/DDBJ databases">
        <title>Deep-cultivation of Planctomycetes and their phenomic and genomic characterization uncovers novel biology.</title>
        <authorList>
            <person name="Wiegand S."/>
            <person name="Jogler M."/>
            <person name="Boedeker C."/>
            <person name="Pinto D."/>
            <person name="Vollmers J."/>
            <person name="Rivas-Marin E."/>
            <person name="Kohn T."/>
            <person name="Peeters S.H."/>
            <person name="Heuer A."/>
            <person name="Rast P."/>
            <person name="Oberbeckmann S."/>
            <person name="Bunk B."/>
            <person name="Jeske O."/>
            <person name="Meyerdierks A."/>
            <person name="Storesund J.E."/>
            <person name="Kallscheuer N."/>
            <person name="Luecker S."/>
            <person name="Lage O.M."/>
            <person name="Pohl T."/>
            <person name="Merkel B.J."/>
            <person name="Hornburger P."/>
            <person name="Mueller R.-W."/>
            <person name="Bruemmer F."/>
            <person name="Labrenz M."/>
            <person name="Spormann A.M."/>
            <person name="Op den Camp H."/>
            <person name="Overmann J."/>
            <person name="Amann R."/>
            <person name="Jetten M.S.M."/>
            <person name="Mascher T."/>
            <person name="Medema M.H."/>
            <person name="Devos D.P."/>
            <person name="Kaster A.-K."/>
            <person name="Ovreas L."/>
            <person name="Rohde M."/>
            <person name="Galperin M.Y."/>
            <person name="Jogler C."/>
        </authorList>
    </citation>
    <scope>NUCLEOTIDE SEQUENCE [LARGE SCALE GENOMIC DNA]</scope>
    <source>
        <strain evidence="2 3">Poly30</strain>
    </source>
</reference>
<dbReference type="SUPFAM" id="SSF140959">
    <property type="entry name" value="Indolic compounds 2,3-dioxygenase-like"/>
    <property type="match status" value="1"/>
</dbReference>
<dbReference type="GO" id="GO:0019442">
    <property type="term" value="P:L-tryptophan catabolic process to acetyl-CoA"/>
    <property type="evidence" value="ECO:0007669"/>
    <property type="project" value="TreeGrafter"/>
</dbReference>
<evidence type="ECO:0000256" key="1">
    <source>
        <dbReference type="HAMAP-Rule" id="MF_01972"/>
    </source>
</evidence>
<dbReference type="Pfam" id="PF03301">
    <property type="entry name" value="Trp_dioxygenase"/>
    <property type="match status" value="1"/>
</dbReference>
<evidence type="ECO:0000313" key="2">
    <source>
        <dbReference type="EMBL" id="QDV09587.1"/>
    </source>
</evidence>
<comment type="pathway">
    <text evidence="1">Amino-acid degradation; L-tryptophan degradation via kynurenine pathway; L-kynurenine from L-tryptophan: step 1/2.</text>
</comment>
<dbReference type="GO" id="GO:0020037">
    <property type="term" value="F:heme binding"/>
    <property type="evidence" value="ECO:0007669"/>
    <property type="project" value="UniProtKB-UniRule"/>
</dbReference>
<feature type="binding site" evidence="1">
    <location>
        <position position="111"/>
    </location>
    <ligand>
        <name>substrate</name>
    </ligand>
</feature>
<evidence type="ECO:0000313" key="3">
    <source>
        <dbReference type="Proteomes" id="UP000320390"/>
    </source>
</evidence>
<dbReference type="GO" id="GO:0019441">
    <property type="term" value="P:L-tryptophan catabolic process to kynurenine"/>
    <property type="evidence" value="ECO:0007669"/>
    <property type="project" value="UniProtKB-UniRule"/>
</dbReference>
<dbReference type="GO" id="GO:0046872">
    <property type="term" value="F:metal ion binding"/>
    <property type="evidence" value="ECO:0007669"/>
    <property type="project" value="UniProtKB-KW"/>
</dbReference>
<dbReference type="InterPro" id="IPR037217">
    <property type="entry name" value="Trp/Indoleamine_2_3_dOase-like"/>
</dbReference>
<dbReference type="GO" id="GO:0004833">
    <property type="term" value="F:L-tryptophan 2,3-dioxygenase activity"/>
    <property type="evidence" value="ECO:0007669"/>
    <property type="project" value="UniProtKB-UniRule"/>
</dbReference>
<comment type="function">
    <text evidence="1">Heme-dependent dioxygenase that catalyzes the oxidative cleavage of the L-tryptophan (L-Trp) pyrrole ring and converts L-tryptophan to N-formyl-L-kynurenine. Catalyzes the oxidative cleavage of the indole moiety.</text>
</comment>
<dbReference type="RefSeq" id="WP_419190652.1">
    <property type="nucleotide sequence ID" value="NZ_CP036434.1"/>
</dbReference>
<dbReference type="InterPro" id="IPR004981">
    <property type="entry name" value="Trp_2_3_dOase"/>
</dbReference>
<dbReference type="HAMAP" id="MF_01972">
    <property type="entry name" value="T23O"/>
    <property type="match status" value="1"/>
</dbReference>
<feature type="binding site" evidence="1">
    <location>
        <begin position="40"/>
        <end position="44"/>
    </location>
    <ligand>
        <name>substrate</name>
    </ligand>
</feature>
<dbReference type="Proteomes" id="UP000320390">
    <property type="component" value="Chromosome"/>
</dbReference>
<keyword evidence="1" id="KW-0408">Iron</keyword>
<feature type="binding site" evidence="1">
    <location>
        <position position="331"/>
    </location>
    <ligand>
        <name>substrate</name>
    </ligand>
</feature>
<comment type="subunit">
    <text evidence="1">Homotetramer.</text>
</comment>
<keyword evidence="1" id="KW-0479">Metal-binding</keyword>
<keyword evidence="1 2" id="KW-0223">Dioxygenase</keyword>
<dbReference type="EMBL" id="CP036434">
    <property type="protein sequence ID" value="QDV09587.1"/>
    <property type="molecule type" value="Genomic_DNA"/>
</dbReference>